<keyword evidence="2" id="KW-1185">Reference proteome</keyword>
<name>A0ACC3CVU9_9PEZI</name>
<accession>A0ACC3CVU9</accession>
<dbReference type="EMBL" id="JAWDJW010010752">
    <property type="protein sequence ID" value="KAK3045333.1"/>
    <property type="molecule type" value="Genomic_DNA"/>
</dbReference>
<gene>
    <name evidence="1" type="primary">MSP41</name>
    <name evidence="1" type="ORF">LTS18_014016</name>
</gene>
<reference evidence="1" key="1">
    <citation type="submission" date="2024-09" db="EMBL/GenBank/DDBJ databases">
        <title>Black Yeasts Isolated from many extreme environments.</title>
        <authorList>
            <person name="Coleine C."/>
            <person name="Stajich J.E."/>
            <person name="Selbmann L."/>
        </authorList>
    </citation>
    <scope>NUCLEOTIDE SEQUENCE</scope>
    <source>
        <strain evidence="1">CCFEE 5737</strain>
    </source>
</reference>
<protein>
    <submittedName>
        <fullName evidence="1">Pre-mRNA-splicing factor syf1</fullName>
    </submittedName>
</protein>
<evidence type="ECO:0000313" key="2">
    <source>
        <dbReference type="Proteomes" id="UP001186974"/>
    </source>
</evidence>
<feature type="non-terminal residue" evidence="1">
    <location>
        <position position="390"/>
    </location>
</feature>
<evidence type="ECO:0000313" key="1">
    <source>
        <dbReference type="EMBL" id="KAK3045333.1"/>
    </source>
</evidence>
<sequence length="390" mass="45833">MQEYTEAVKQYMHILNNSRFKSREAKGPFECWTEMLEVLVDHAKAVQTGEDTGIDVDKIVRSGIQRFPDQRGLLWVLLARYWINKGDYERARDVFEEGITTVMTVRDFTIVFDTYSEVEEALIGQKMEDAATQQTKGKNDEDADLDLDIRMMRFEQLMDRRPFLVNDVLLRQTPNNVSEWEKRVALWGNNRQQVIQTYVDAIDAITPKKAVGRLHELWANYAKFYEQGNDLLHARQIMEKAVKVQFKSVPELAEMWCEAAELELRNDNFDKAVEIMSKAVQAPKRSNIDYFDDTLTPQQRVHKSWKLWSFYVDLVESGGSLPDTRKIYERIFELRIATPQTVVNYANLLEEHKYFEDSFKVYERGLDLFSYPVAFELWNLYLTKAVDRRI</sequence>
<comment type="caution">
    <text evidence="1">The sequence shown here is derived from an EMBL/GenBank/DDBJ whole genome shotgun (WGS) entry which is preliminary data.</text>
</comment>
<proteinExistence type="predicted"/>
<organism evidence="1 2">
    <name type="scientific">Coniosporium uncinatum</name>
    <dbReference type="NCBI Taxonomy" id="93489"/>
    <lineage>
        <taxon>Eukaryota</taxon>
        <taxon>Fungi</taxon>
        <taxon>Dikarya</taxon>
        <taxon>Ascomycota</taxon>
        <taxon>Pezizomycotina</taxon>
        <taxon>Dothideomycetes</taxon>
        <taxon>Dothideomycetes incertae sedis</taxon>
        <taxon>Coniosporium</taxon>
    </lineage>
</organism>
<dbReference type="Proteomes" id="UP001186974">
    <property type="component" value="Unassembled WGS sequence"/>
</dbReference>